<feature type="transmembrane region" description="Helical" evidence="1">
    <location>
        <begin position="7"/>
        <end position="27"/>
    </location>
</feature>
<protein>
    <submittedName>
        <fullName evidence="2">Uncharacterized protein</fullName>
    </submittedName>
</protein>
<dbReference type="AlphaFoldDB" id="A0A6B8M1Z6"/>
<feature type="transmembrane region" description="Helical" evidence="1">
    <location>
        <begin position="33"/>
        <end position="50"/>
    </location>
</feature>
<accession>A0A6B8M1Z6</accession>
<dbReference type="RefSeq" id="WP_026016282.1">
    <property type="nucleotide sequence ID" value="NZ_CP044331.1"/>
</dbReference>
<dbReference type="KEGG" id="mpar:F7D14_01750"/>
<keyword evidence="1" id="KW-0812">Transmembrane</keyword>
<keyword evidence="1" id="KW-0472">Membrane</keyword>
<sequence>MTGYRTYLAAALMAIFGVLASTDWIAFLDNPKAGAVAIGSAAVMALMRALTTTPPGKIMRPPNFLR</sequence>
<name>A0A6B8M1Z6_9HYPH</name>
<gene>
    <name evidence="2" type="ORF">F7D14_01750</name>
</gene>
<evidence type="ECO:0000256" key="1">
    <source>
        <dbReference type="SAM" id="Phobius"/>
    </source>
</evidence>
<proteinExistence type="predicted"/>
<evidence type="ECO:0000313" key="3">
    <source>
        <dbReference type="Proteomes" id="UP000422569"/>
    </source>
</evidence>
<keyword evidence="3" id="KW-1185">Reference proteome</keyword>
<organism evidence="2 3">
    <name type="scientific">Methylocystis parvus</name>
    <dbReference type="NCBI Taxonomy" id="134"/>
    <lineage>
        <taxon>Bacteria</taxon>
        <taxon>Pseudomonadati</taxon>
        <taxon>Pseudomonadota</taxon>
        <taxon>Alphaproteobacteria</taxon>
        <taxon>Hyphomicrobiales</taxon>
        <taxon>Methylocystaceae</taxon>
        <taxon>Methylocystis</taxon>
    </lineage>
</organism>
<dbReference type="EMBL" id="CP044331">
    <property type="protein sequence ID" value="QGM96335.1"/>
    <property type="molecule type" value="Genomic_DNA"/>
</dbReference>
<keyword evidence="1" id="KW-1133">Transmembrane helix</keyword>
<evidence type="ECO:0000313" key="2">
    <source>
        <dbReference type="EMBL" id="QGM96335.1"/>
    </source>
</evidence>
<reference evidence="2 3" key="1">
    <citation type="submission" date="2019-09" db="EMBL/GenBank/DDBJ databases">
        <title>Isolation and complete genome sequencing of Methylocystis species.</title>
        <authorList>
            <person name="Rumah B.L."/>
            <person name="Stead C.E."/>
            <person name="Stevens B.C."/>
            <person name="Minton N.P."/>
            <person name="Grosse-Honebrink A."/>
            <person name="Zhang Y."/>
        </authorList>
    </citation>
    <scope>NUCLEOTIDE SEQUENCE [LARGE SCALE GENOMIC DNA]</scope>
    <source>
        <strain evidence="2 3">BRCS2</strain>
    </source>
</reference>
<dbReference type="Proteomes" id="UP000422569">
    <property type="component" value="Chromosome"/>
</dbReference>